<evidence type="ECO:0000256" key="6">
    <source>
        <dbReference type="ARBA" id="ARBA00022801"/>
    </source>
</evidence>
<feature type="binding site" evidence="13">
    <location>
        <position position="110"/>
    </location>
    <ligand>
        <name>Zn(2+)</name>
        <dbReference type="ChEBI" id="CHEBI:29105"/>
    </ligand>
</feature>
<keyword evidence="7 13" id="KW-0862">Zinc</keyword>
<evidence type="ECO:0000256" key="5">
    <source>
        <dbReference type="ARBA" id="ARBA00022723"/>
    </source>
</evidence>
<comment type="cofactor">
    <cofactor evidence="13">
        <name>Zn(2+)</name>
        <dbReference type="ChEBI" id="CHEBI:29105"/>
    </cofactor>
</comment>
<comment type="similarity">
    <text evidence="10">Belongs to the gmhB family.</text>
</comment>
<dbReference type="InterPro" id="IPR006549">
    <property type="entry name" value="HAD-SF_hydro_IIIA"/>
</dbReference>
<feature type="binding site" evidence="13">
    <location>
        <position position="106"/>
    </location>
    <ligand>
        <name>Zn(2+)</name>
        <dbReference type="ChEBI" id="CHEBI:29105"/>
    </ligand>
</feature>
<feature type="binding site" evidence="13">
    <location>
        <position position="104"/>
    </location>
    <ligand>
        <name>Zn(2+)</name>
        <dbReference type="ChEBI" id="CHEBI:29105"/>
    </ligand>
</feature>
<organism evidence="14">
    <name type="scientific">Campylobacter jejuni</name>
    <dbReference type="NCBI Taxonomy" id="197"/>
    <lineage>
        <taxon>Bacteria</taxon>
        <taxon>Pseudomonadati</taxon>
        <taxon>Campylobacterota</taxon>
        <taxon>Epsilonproteobacteria</taxon>
        <taxon>Campylobacterales</taxon>
        <taxon>Campylobacteraceae</taxon>
        <taxon>Campylobacter</taxon>
    </lineage>
</organism>
<dbReference type="Gene3D" id="3.40.50.1000">
    <property type="entry name" value="HAD superfamily/HAD-like"/>
    <property type="match status" value="1"/>
</dbReference>
<evidence type="ECO:0000256" key="1">
    <source>
        <dbReference type="ARBA" id="ARBA00001946"/>
    </source>
</evidence>
<dbReference type="PANTHER" id="PTHR42891:SF1">
    <property type="entry name" value="D-GLYCERO-BETA-D-MANNO-HEPTOSE-1,7-BISPHOSPHATE 7-PHOSPHATASE"/>
    <property type="match status" value="1"/>
</dbReference>
<evidence type="ECO:0000256" key="7">
    <source>
        <dbReference type="ARBA" id="ARBA00022833"/>
    </source>
</evidence>
<gene>
    <name evidence="14" type="primary">gmhB</name>
    <name evidence="14" type="ORF">F0H96_01070</name>
</gene>
<proteinExistence type="inferred from homology"/>
<dbReference type="AlphaFoldDB" id="A0A6C7QC24"/>
<dbReference type="InterPro" id="IPR013954">
    <property type="entry name" value="PNK3P"/>
</dbReference>
<evidence type="ECO:0000256" key="2">
    <source>
        <dbReference type="ARBA" id="ARBA00004496"/>
    </source>
</evidence>
<keyword evidence="5 13" id="KW-0479">Metal-binding</keyword>
<keyword evidence="13" id="KW-0460">Magnesium</keyword>
<dbReference type="GO" id="GO:0005975">
    <property type="term" value="P:carbohydrate metabolic process"/>
    <property type="evidence" value="ECO:0007669"/>
    <property type="project" value="InterPro"/>
</dbReference>
<dbReference type="GO" id="GO:0046872">
    <property type="term" value="F:metal ion binding"/>
    <property type="evidence" value="ECO:0007669"/>
    <property type="project" value="UniProtKB-KW"/>
</dbReference>
<dbReference type="PANTHER" id="PTHR42891">
    <property type="entry name" value="D-GLYCERO-BETA-D-MANNO-HEPTOSE-1,7-BISPHOSPHATE 7-PHOSPHATASE"/>
    <property type="match status" value="1"/>
</dbReference>
<evidence type="ECO:0000256" key="8">
    <source>
        <dbReference type="ARBA" id="ARBA00023277"/>
    </source>
</evidence>
<feature type="site" description="Contributes to substrate recognition" evidence="12">
    <location>
        <position position="113"/>
    </location>
</feature>
<evidence type="ECO:0000313" key="14">
    <source>
        <dbReference type="EMBL" id="ECQ4875280.1"/>
    </source>
</evidence>
<evidence type="ECO:0000256" key="4">
    <source>
        <dbReference type="ARBA" id="ARBA00022490"/>
    </source>
</evidence>
<feature type="site" description="Stabilizes the phosphoryl group" evidence="12">
    <location>
        <position position="114"/>
    </location>
</feature>
<feature type="binding site" evidence="13">
    <location>
        <position position="139"/>
    </location>
    <ligand>
        <name>Mg(2+)</name>
        <dbReference type="ChEBI" id="CHEBI:18420"/>
    </ligand>
</feature>
<evidence type="ECO:0000256" key="12">
    <source>
        <dbReference type="PIRSR" id="PIRSR004682-3"/>
    </source>
</evidence>
<feature type="site" description="Stabilizes the phosphoryl group" evidence="12">
    <location>
        <position position="65"/>
    </location>
</feature>
<accession>A0A6C7QC24</accession>
<keyword evidence="6 10" id="KW-0378">Hydrolase</keyword>
<comment type="subunit">
    <text evidence="3">Monomer.</text>
</comment>
<dbReference type="NCBIfam" id="TIGR01662">
    <property type="entry name" value="HAD-SF-IIIA"/>
    <property type="match status" value="1"/>
</dbReference>
<reference evidence="14" key="1">
    <citation type="submission" date="2019-08" db="EMBL/GenBank/DDBJ databases">
        <authorList>
            <consortium name="PulseNet: The National Subtyping Network for Foodborne Disease Surveillance"/>
            <person name="Tarr C.L."/>
            <person name="Trees E."/>
            <person name="Katz L.S."/>
            <person name="Carleton-Romer H.A."/>
            <person name="Stroika S."/>
            <person name="Kucerova Z."/>
            <person name="Roache K.F."/>
            <person name="Sabol A.L."/>
            <person name="Besser J."/>
            <person name="Gerner-Smidt P."/>
        </authorList>
    </citation>
    <scope>NUCLEOTIDE SEQUENCE</scope>
    <source>
        <strain evidence="14">PNUSAC011415</strain>
    </source>
</reference>
<dbReference type="InterPro" id="IPR023214">
    <property type="entry name" value="HAD_sf"/>
</dbReference>
<comment type="caution">
    <text evidence="14">The sequence shown here is derived from an EMBL/GenBank/DDBJ whole genome shotgun (WGS) entry which is preliminary data.</text>
</comment>
<feature type="binding site" evidence="13">
    <location>
        <position position="23"/>
    </location>
    <ligand>
        <name>Mg(2+)</name>
        <dbReference type="ChEBI" id="CHEBI:18420"/>
    </ligand>
</feature>
<dbReference type="InterPro" id="IPR004446">
    <property type="entry name" value="Heptose_bisP_phosphatase"/>
</dbReference>
<feature type="active site" description="Nucleophile" evidence="11">
    <location>
        <position position="23"/>
    </location>
</feature>
<evidence type="ECO:0000256" key="3">
    <source>
        <dbReference type="ARBA" id="ARBA00011245"/>
    </source>
</evidence>
<protein>
    <recommendedName>
        <fullName evidence="9 10">D,D-heptose 1,7-bisphosphate phosphatase</fullName>
        <ecNumber evidence="10">3.1.3.-</ecNumber>
    </recommendedName>
</protein>
<dbReference type="EC" id="3.1.3.-" evidence="10"/>
<feature type="binding site" evidence="13">
    <location>
        <position position="25"/>
    </location>
    <ligand>
        <name>Mg(2+)</name>
        <dbReference type="ChEBI" id="CHEBI:18420"/>
    </ligand>
</feature>
<evidence type="ECO:0000256" key="11">
    <source>
        <dbReference type="PIRSR" id="PIRSR004682-1"/>
    </source>
</evidence>
<dbReference type="InterPro" id="IPR006543">
    <property type="entry name" value="Histidinol-phos"/>
</dbReference>
<comment type="cofactor">
    <cofactor evidence="1 13">
        <name>Mg(2+)</name>
        <dbReference type="ChEBI" id="CHEBI:18420"/>
    </cofactor>
</comment>
<comment type="subcellular location">
    <subcellularLocation>
        <location evidence="2 10">Cytoplasm</location>
    </subcellularLocation>
</comment>
<dbReference type="NCBIfam" id="TIGR00213">
    <property type="entry name" value="GmhB_yaeD"/>
    <property type="match status" value="1"/>
</dbReference>
<name>A0A6C7QC24_CAMJU</name>
<dbReference type="GO" id="GO:0016791">
    <property type="term" value="F:phosphatase activity"/>
    <property type="evidence" value="ECO:0007669"/>
    <property type="project" value="InterPro"/>
</dbReference>
<dbReference type="Pfam" id="PF08645">
    <property type="entry name" value="PNK3P"/>
    <property type="match status" value="1"/>
</dbReference>
<evidence type="ECO:0000256" key="13">
    <source>
        <dbReference type="PIRSR" id="PIRSR004682-4"/>
    </source>
</evidence>
<dbReference type="PIRSF" id="PIRSF004682">
    <property type="entry name" value="GmhB"/>
    <property type="match status" value="1"/>
</dbReference>
<feature type="active site" description="Proton donor" evidence="11">
    <location>
        <position position="25"/>
    </location>
</feature>
<dbReference type="SUPFAM" id="SSF56784">
    <property type="entry name" value="HAD-like"/>
    <property type="match status" value="1"/>
</dbReference>
<dbReference type="InterPro" id="IPR036412">
    <property type="entry name" value="HAD-like_sf"/>
</dbReference>
<evidence type="ECO:0000256" key="10">
    <source>
        <dbReference type="PIRNR" id="PIRNR004682"/>
    </source>
</evidence>
<dbReference type="EMBL" id="AAKBBD010000002">
    <property type="protein sequence ID" value="ECQ4875280.1"/>
    <property type="molecule type" value="Genomic_DNA"/>
</dbReference>
<evidence type="ECO:0000256" key="9">
    <source>
        <dbReference type="ARBA" id="ARBA00031828"/>
    </source>
</evidence>
<keyword evidence="4 10" id="KW-0963">Cytoplasm</keyword>
<dbReference type="GO" id="GO:0005737">
    <property type="term" value="C:cytoplasm"/>
    <property type="evidence" value="ECO:0007669"/>
    <property type="project" value="UniProtKB-SubCell"/>
</dbReference>
<sequence length="187" mass="22146">MFIFFSKKLYYNVFMKTKALFLDRDGVINIDKKYVYKIEDFEFCDGIFELCRYFLAKKYLLFIATNQSGIARGYYKESDFFKLCDYMLKEFTKQGIKIDKIYHCPHLEGCECRKPKAGMLLKAKDEFNLDMKNSIFIGDNLSDMQAGLNANIGTLILVNEEKKEGDFFRQFKNLKEILSFLKKRTFK</sequence>
<keyword evidence="8 10" id="KW-0119">Carbohydrate metabolism</keyword>
<dbReference type="NCBIfam" id="TIGR01656">
    <property type="entry name" value="Histidinol-ppas"/>
    <property type="match status" value="1"/>
</dbReference>
<feature type="binding site" evidence="13">
    <location>
        <position position="112"/>
    </location>
    <ligand>
        <name>Zn(2+)</name>
        <dbReference type="ChEBI" id="CHEBI:29105"/>
    </ligand>
</feature>
<dbReference type="CDD" id="cd07503">
    <property type="entry name" value="HAD_HisB-N"/>
    <property type="match status" value="1"/>
</dbReference>